<evidence type="ECO:0000256" key="1">
    <source>
        <dbReference type="SAM" id="SignalP"/>
    </source>
</evidence>
<keyword evidence="3" id="KW-1185">Reference proteome</keyword>
<accession>A0AAD6WMZ2</accession>
<feature type="chain" id="PRO_5042189246" evidence="1">
    <location>
        <begin position="20"/>
        <end position="83"/>
    </location>
</feature>
<dbReference type="EMBL" id="JARJCM010000421">
    <property type="protein sequence ID" value="KAJ7017256.1"/>
    <property type="molecule type" value="Genomic_DNA"/>
</dbReference>
<dbReference type="Proteomes" id="UP001218188">
    <property type="component" value="Unassembled WGS sequence"/>
</dbReference>
<protein>
    <submittedName>
        <fullName evidence="2">Uncharacterized protein</fullName>
    </submittedName>
</protein>
<feature type="signal peptide" evidence="1">
    <location>
        <begin position="1"/>
        <end position="19"/>
    </location>
</feature>
<organism evidence="2 3">
    <name type="scientific">Mycena alexandri</name>
    <dbReference type="NCBI Taxonomy" id="1745969"/>
    <lineage>
        <taxon>Eukaryota</taxon>
        <taxon>Fungi</taxon>
        <taxon>Dikarya</taxon>
        <taxon>Basidiomycota</taxon>
        <taxon>Agaricomycotina</taxon>
        <taxon>Agaricomycetes</taxon>
        <taxon>Agaricomycetidae</taxon>
        <taxon>Agaricales</taxon>
        <taxon>Marasmiineae</taxon>
        <taxon>Mycenaceae</taxon>
        <taxon>Mycena</taxon>
    </lineage>
</organism>
<name>A0AAD6WMZ2_9AGAR</name>
<dbReference type="AlphaFoldDB" id="A0AAD6WMZ2"/>
<gene>
    <name evidence="2" type="ORF">C8F04DRAFT_1157040</name>
</gene>
<comment type="caution">
    <text evidence="2">The sequence shown here is derived from an EMBL/GenBank/DDBJ whole genome shotgun (WGS) entry which is preliminary data.</text>
</comment>
<feature type="non-terminal residue" evidence="2">
    <location>
        <position position="83"/>
    </location>
</feature>
<evidence type="ECO:0000313" key="2">
    <source>
        <dbReference type="EMBL" id="KAJ7017256.1"/>
    </source>
</evidence>
<sequence>LGGHLTLWDLKLVIRFLLGATILIPSHPQEKHFSFVQYTAGGLFRPREEKMECTKEAKTRWEKGVAMYSTVDSLKSGPSVPSI</sequence>
<evidence type="ECO:0000313" key="3">
    <source>
        <dbReference type="Proteomes" id="UP001218188"/>
    </source>
</evidence>
<keyword evidence="1" id="KW-0732">Signal</keyword>
<reference evidence="2" key="1">
    <citation type="submission" date="2023-03" db="EMBL/GenBank/DDBJ databases">
        <title>Massive genome expansion in bonnet fungi (Mycena s.s.) driven by repeated elements and novel gene families across ecological guilds.</title>
        <authorList>
            <consortium name="Lawrence Berkeley National Laboratory"/>
            <person name="Harder C.B."/>
            <person name="Miyauchi S."/>
            <person name="Viragh M."/>
            <person name="Kuo A."/>
            <person name="Thoen E."/>
            <person name="Andreopoulos B."/>
            <person name="Lu D."/>
            <person name="Skrede I."/>
            <person name="Drula E."/>
            <person name="Henrissat B."/>
            <person name="Morin E."/>
            <person name="Kohler A."/>
            <person name="Barry K."/>
            <person name="LaButti K."/>
            <person name="Morin E."/>
            <person name="Salamov A."/>
            <person name="Lipzen A."/>
            <person name="Mereny Z."/>
            <person name="Hegedus B."/>
            <person name="Baldrian P."/>
            <person name="Stursova M."/>
            <person name="Weitz H."/>
            <person name="Taylor A."/>
            <person name="Grigoriev I.V."/>
            <person name="Nagy L.G."/>
            <person name="Martin F."/>
            <person name="Kauserud H."/>
        </authorList>
    </citation>
    <scope>NUCLEOTIDE SEQUENCE</scope>
    <source>
        <strain evidence="2">CBHHK200</strain>
    </source>
</reference>
<proteinExistence type="predicted"/>